<reference evidence="4" key="1">
    <citation type="submission" date="2014-02" db="EMBL/GenBank/DDBJ databases">
        <authorList>
            <person name="Genoscope - CEA"/>
        </authorList>
    </citation>
    <scope>NUCLEOTIDE SEQUENCE</scope>
    <source>
        <strain evidence="4">LS3</strain>
    </source>
</reference>
<proteinExistence type="inferred from homology"/>
<dbReference type="SUPFAM" id="SSF53697">
    <property type="entry name" value="SIS domain"/>
    <property type="match status" value="1"/>
</dbReference>
<dbReference type="GO" id="GO:0046348">
    <property type="term" value="P:amino sugar catabolic process"/>
    <property type="evidence" value="ECO:0007669"/>
    <property type="project" value="InterPro"/>
</dbReference>
<dbReference type="InterPro" id="IPR005486">
    <property type="entry name" value="Glucokinase_regulatory_CS"/>
</dbReference>
<evidence type="ECO:0000256" key="2">
    <source>
        <dbReference type="ARBA" id="ARBA00023277"/>
    </source>
</evidence>
<organism evidence="4">
    <name type="scientific">Blastobotrys adeninivorans</name>
    <name type="common">Yeast</name>
    <name type="synonym">Arxula adeninivorans</name>
    <dbReference type="NCBI Taxonomy" id="409370"/>
    <lineage>
        <taxon>Eukaryota</taxon>
        <taxon>Fungi</taxon>
        <taxon>Dikarya</taxon>
        <taxon>Ascomycota</taxon>
        <taxon>Saccharomycotina</taxon>
        <taxon>Dipodascomycetes</taxon>
        <taxon>Dipodascales</taxon>
        <taxon>Trichomonascaceae</taxon>
        <taxon>Blastobotrys</taxon>
    </lineage>
</organism>
<dbReference type="NCBIfam" id="NF009222">
    <property type="entry name" value="PRK12570.1"/>
    <property type="match status" value="1"/>
</dbReference>
<dbReference type="PhylomeDB" id="A0A060T3X2"/>
<dbReference type="HAMAP" id="MF_00068">
    <property type="entry name" value="MurQ"/>
    <property type="match status" value="1"/>
</dbReference>
<dbReference type="GO" id="GO:0004857">
    <property type="term" value="F:enzyme inhibitor activity"/>
    <property type="evidence" value="ECO:0007669"/>
    <property type="project" value="TreeGrafter"/>
</dbReference>
<dbReference type="GO" id="GO:0070095">
    <property type="term" value="F:fructose-6-phosphate binding"/>
    <property type="evidence" value="ECO:0007669"/>
    <property type="project" value="TreeGrafter"/>
</dbReference>
<dbReference type="GO" id="GO:0016835">
    <property type="term" value="F:carbon-oxygen lyase activity"/>
    <property type="evidence" value="ECO:0007669"/>
    <property type="project" value="InterPro"/>
</dbReference>
<dbReference type="FunFam" id="3.40.50.10490:FF:000014">
    <property type="entry name" value="N-acetylmuramic acid 6-phosphate etherase"/>
    <property type="match status" value="1"/>
</dbReference>
<dbReference type="PANTHER" id="PTHR10088">
    <property type="entry name" value="GLUCOKINASE REGULATORY PROTEIN"/>
    <property type="match status" value="1"/>
</dbReference>
<dbReference type="GO" id="GO:0030246">
    <property type="term" value="F:carbohydrate binding"/>
    <property type="evidence" value="ECO:0007669"/>
    <property type="project" value="TreeGrafter"/>
</dbReference>
<dbReference type="EMBL" id="HG937693">
    <property type="protein sequence ID" value="CDP35643.1"/>
    <property type="molecule type" value="Genomic_DNA"/>
</dbReference>
<evidence type="ECO:0000313" key="4">
    <source>
        <dbReference type="EMBL" id="CDP35643.1"/>
    </source>
</evidence>
<evidence type="ECO:0000256" key="1">
    <source>
        <dbReference type="ARBA" id="ARBA00023239"/>
    </source>
</evidence>
<reference evidence="4" key="2">
    <citation type="submission" date="2014-06" db="EMBL/GenBank/DDBJ databases">
        <title>The complete genome of Blastobotrys (Arxula) adeninivorans LS3 - a yeast of biotechnological interest.</title>
        <authorList>
            <person name="Kunze G."/>
            <person name="Gaillardin C."/>
            <person name="Czernicka M."/>
            <person name="Durrens P."/>
            <person name="Martin T."/>
            <person name="Boer E."/>
            <person name="Gabaldon T."/>
            <person name="Cruz J."/>
            <person name="Talla E."/>
            <person name="Marck C."/>
            <person name="Goffeau A."/>
            <person name="Barbe V."/>
            <person name="Baret P."/>
            <person name="Baronian K."/>
            <person name="Beier S."/>
            <person name="Bleykasten C."/>
            <person name="Bode R."/>
            <person name="Casaregola S."/>
            <person name="Despons L."/>
            <person name="Fairhead C."/>
            <person name="Giersberg M."/>
            <person name="Gierski P."/>
            <person name="Hahnel U."/>
            <person name="Hartmann A."/>
            <person name="Jankowska D."/>
            <person name="Jubin C."/>
            <person name="Jung P."/>
            <person name="Lafontaine I."/>
            <person name="Leh-Louis V."/>
            <person name="Lemaire M."/>
            <person name="Marcet-Houben M."/>
            <person name="Mascher M."/>
            <person name="Morel G."/>
            <person name="Richard G.-F."/>
            <person name="Riechen J."/>
            <person name="Sacerdot C."/>
            <person name="Sarkar A."/>
            <person name="Savel G."/>
            <person name="Schacherer J."/>
            <person name="Sherman D."/>
            <person name="Straub M.-L."/>
            <person name="Stein N."/>
            <person name="Thierry A."/>
            <person name="Trautwein-Schult A."/>
            <person name="Westhof E."/>
            <person name="Worch S."/>
            <person name="Dujon B."/>
            <person name="Souciet J.-L."/>
            <person name="Wincker P."/>
            <person name="Scholz U."/>
            <person name="Neuveglise N."/>
        </authorList>
    </citation>
    <scope>NUCLEOTIDE SEQUENCE</scope>
    <source>
        <strain evidence="4">LS3</strain>
    </source>
</reference>
<dbReference type="InterPro" id="IPR046348">
    <property type="entry name" value="SIS_dom_sf"/>
</dbReference>
<dbReference type="Pfam" id="PF22645">
    <property type="entry name" value="GKRP_SIS_N"/>
    <property type="match status" value="1"/>
</dbReference>
<protein>
    <submittedName>
        <fullName evidence="4">ARAD1C40172p</fullName>
    </submittedName>
</protein>
<dbReference type="AlphaFoldDB" id="A0A060T3X2"/>
<name>A0A060T3X2_BLAAD</name>
<dbReference type="GO" id="GO:0005654">
    <property type="term" value="C:nucleoplasm"/>
    <property type="evidence" value="ECO:0007669"/>
    <property type="project" value="TreeGrafter"/>
</dbReference>
<dbReference type="PANTHER" id="PTHR10088:SF4">
    <property type="entry name" value="GLUCOKINASE REGULATORY PROTEIN"/>
    <property type="match status" value="1"/>
</dbReference>
<dbReference type="NCBIfam" id="NF003915">
    <property type="entry name" value="PRK05441.1"/>
    <property type="match status" value="1"/>
</dbReference>
<dbReference type="InterPro" id="IPR005488">
    <property type="entry name" value="Etherase_MurQ"/>
</dbReference>
<dbReference type="Gene3D" id="1.10.8.1080">
    <property type="match status" value="1"/>
</dbReference>
<dbReference type="Gene3D" id="3.40.50.10490">
    <property type="entry name" value="Glucose-6-phosphate isomerase like protein, domain 1"/>
    <property type="match status" value="1"/>
</dbReference>
<evidence type="ECO:0000259" key="3">
    <source>
        <dbReference type="PROSITE" id="PS51464"/>
    </source>
</evidence>
<dbReference type="GO" id="GO:0009750">
    <property type="term" value="P:response to fructose"/>
    <property type="evidence" value="ECO:0007669"/>
    <property type="project" value="TreeGrafter"/>
</dbReference>
<keyword evidence="1" id="KW-0456">Lyase</keyword>
<gene>
    <name evidence="4" type="ORF">GNLVRS02_ARAD1C40172g</name>
</gene>
<sequence length="329" mass="34659">MTIDLGALQTEARNPDTLDIDVISTHEMVKRIHKEDLVAAQAVDACLDVIAEFIDVVAPRIQAGGRLVYLGAGTSGRLGVLDASELPPTYSMPADKCIGLIAGGDRAIRNPVEGAEDSELAGENALKEIGLTKDDTVVGIASSGRTPYVLGALAYAKSIGCVTGGITCARPSEIEIQGNTDYVMAPVTGPEVVTGSTRMKAGTATKMVLNMISTGIMIRIGKTASNLMVDVKVSNYKLKLRARRIIRTLCGSSFYVVKDGQVTGKPIEVDSSPDGDKLIDDTIAACRQSVKLAIVVARTGLSVDQAALDLAEFDGVLSKVLERHNAALF</sequence>
<dbReference type="GO" id="GO:0005829">
    <property type="term" value="C:cytosol"/>
    <property type="evidence" value="ECO:0007669"/>
    <property type="project" value="TreeGrafter"/>
</dbReference>
<dbReference type="InterPro" id="IPR001347">
    <property type="entry name" value="SIS_dom"/>
</dbReference>
<dbReference type="CDD" id="cd05007">
    <property type="entry name" value="SIS_Etherase"/>
    <property type="match status" value="1"/>
</dbReference>
<dbReference type="PROSITE" id="PS01272">
    <property type="entry name" value="GCKR"/>
    <property type="match status" value="1"/>
</dbReference>
<feature type="domain" description="SIS" evidence="3">
    <location>
        <begin position="57"/>
        <end position="222"/>
    </location>
</feature>
<dbReference type="InterPro" id="IPR040190">
    <property type="entry name" value="MURQ/GCKR"/>
</dbReference>
<keyword evidence="2" id="KW-0119">Carbohydrate metabolism</keyword>
<dbReference type="GO" id="GO:0042593">
    <property type="term" value="P:glucose homeostasis"/>
    <property type="evidence" value="ECO:0007669"/>
    <property type="project" value="TreeGrafter"/>
</dbReference>
<accession>A0A060T3X2</accession>
<dbReference type="NCBIfam" id="TIGR00274">
    <property type="entry name" value="N-acetylmuramic acid 6-phosphate etherase"/>
    <property type="match status" value="1"/>
</dbReference>
<dbReference type="PROSITE" id="PS51464">
    <property type="entry name" value="SIS"/>
    <property type="match status" value="1"/>
</dbReference>
<dbReference type="GO" id="GO:0019899">
    <property type="term" value="F:enzyme binding"/>
    <property type="evidence" value="ECO:0007669"/>
    <property type="project" value="TreeGrafter"/>
</dbReference>